<dbReference type="GO" id="GO:0006261">
    <property type="term" value="P:DNA-templated DNA replication"/>
    <property type="evidence" value="ECO:0007669"/>
    <property type="project" value="TreeGrafter"/>
</dbReference>
<dbReference type="AlphaFoldDB" id="A0AAD9FIT9"/>
<name>A0AAD9FIT9_PAPLA</name>
<dbReference type="GO" id="GO:0043625">
    <property type="term" value="C:delta DNA polymerase complex"/>
    <property type="evidence" value="ECO:0007669"/>
    <property type="project" value="TreeGrafter"/>
</dbReference>
<evidence type="ECO:0000256" key="1">
    <source>
        <dbReference type="SAM" id="MobiDB-lite"/>
    </source>
</evidence>
<feature type="compositionally biased region" description="Polar residues" evidence="1">
    <location>
        <begin position="56"/>
        <end position="67"/>
    </location>
</feature>
<dbReference type="InterPro" id="IPR007218">
    <property type="entry name" value="DNA_pol_delta_4"/>
</dbReference>
<accession>A0AAD9FIT9</accession>
<sequence>MAPRKSGTKAKANMAQPTLSFQHRKPSASSKKGLSSTSSLNRHNSSASLDPAGSDTEVTPENQPSTRSQRRKPASDKKIAPHGALEAAAADTLENKGKRQALDVNDKRWEGVKRAAQVEMGHMKPIHAGPETNDIHHVLRVFDLTSSYGPCVGISRLQRWERAKKWGLNPPEEIKEILLTEQGQDQDDYRENVLHTWLG</sequence>
<dbReference type="PANTHER" id="PTHR14303">
    <property type="entry name" value="DNA POLYMERASE DELTA SUBUNIT 4"/>
    <property type="match status" value="1"/>
</dbReference>
<organism evidence="2 3">
    <name type="scientific">Papiliotrema laurentii</name>
    <name type="common">Cryptococcus laurentii</name>
    <dbReference type="NCBI Taxonomy" id="5418"/>
    <lineage>
        <taxon>Eukaryota</taxon>
        <taxon>Fungi</taxon>
        <taxon>Dikarya</taxon>
        <taxon>Basidiomycota</taxon>
        <taxon>Agaricomycotina</taxon>
        <taxon>Tremellomycetes</taxon>
        <taxon>Tremellales</taxon>
        <taxon>Rhynchogastremaceae</taxon>
        <taxon>Papiliotrema</taxon>
    </lineage>
</organism>
<feature type="compositionally biased region" description="Low complexity" evidence="1">
    <location>
        <begin position="27"/>
        <end position="49"/>
    </location>
</feature>
<keyword evidence="3" id="KW-1185">Reference proteome</keyword>
<protein>
    <submittedName>
        <fullName evidence="2">DNA polymerase delta, subunit 4-domain-containing protein</fullName>
    </submittedName>
</protein>
<evidence type="ECO:0000313" key="2">
    <source>
        <dbReference type="EMBL" id="KAK1920935.1"/>
    </source>
</evidence>
<reference evidence="2" key="1">
    <citation type="submission" date="2023-02" db="EMBL/GenBank/DDBJ databases">
        <title>Identification and recombinant expression of a fungal hydrolase from Papiliotrema laurentii that hydrolyzes apple cutin and clears colloidal polyester polyurethane.</title>
        <authorList>
            <consortium name="DOE Joint Genome Institute"/>
            <person name="Roman V.A."/>
            <person name="Bojanowski C."/>
            <person name="Crable B.R."/>
            <person name="Wagner D.N."/>
            <person name="Hung C.S."/>
            <person name="Nadeau L.J."/>
            <person name="Schratz L."/>
            <person name="Haridas S."/>
            <person name="Pangilinan J."/>
            <person name="Lipzen A."/>
            <person name="Na H."/>
            <person name="Yan M."/>
            <person name="Ng V."/>
            <person name="Grigoriev I.V."/>
            <person name="Spatafora J.W."/>
            <person name="Barlow D."/>
            <person name="Biffinger J."/>
            <person name="Kelley-Loughnane N."/>
            <person name="Varaljay V.A."/>
            <person name="Crookes-Goodson W.J."/>
        </authorList>
    </citation>
    <scope>NUCLEOTIDE SEQUENCE</scope>
    <source>
        <strain evidence="2">5307AH</strain>
    </source>
</reference>
<dbReference type="Proteomes" id="UP001182556">
    <property type="component" value="Unassembled WGS sequence"/>
</dbReference>
<comment type="caution">
    <text evidence="2">The sequence shown here is derived from an EMBL/GenBank/DDBJ whole genome shotgun (WGS) entry which is preliminary data.</text>
</comment>
<feature type="region of interest" description="Disordered" evidence="1">
    <location>
        <begin position="1"/>
        <end position="82"/>
    </location>
</feature>
<dbReference type="GO" id="GO:0000731">
    <property type="term" value="P:DNA synthesis involved in DNA repair"/>
    <property type="evidence" value="ECO:0007669"/>
    <property type="project" value="InterPro"/>
</dbReference>
<dbReference type="EMBL" id="JAODAN010000012">
    <property type="protein sequence ID" value="KAK1920935.1"/>
    <property type="molecule type" value="Genomic_DNA"/>
</dbReference>
<gene>
    <name evidence="2" type="ORF">DB88DRAFT_501567</name>
</gene>
<dbReference type="PANTHER" id="PTHR14303:SF0">
    <property type="entry name" value="DNA POLYMERASE DELTA SUBUNIT 4"/>
    <property type="match status" value="1"/>
</dbReference>
<dbReference type="GO" id="GO:0003887">
    <property type="term" value="F:DNA-directed DNA polymerase activity"/>
    <property type="evidence" value="ECO:0007669"/>
    <property type="project" value="TreeGrafter"/>
</dbReference>
<proteinExistence type="predicted"/>
<evidence type="ECO:0000313" key="3">
    <source>
        <dbReference type="Proteomes" id="UP001182556"/>
    </source>
</evidence>
<dbReference type="Pfam" id="PF04081">
    <property type="entry name" value="DNA_pol_delta_4"/>
    <property type="match status" value="1"/>
</dbReference>